<proteinExistence type="predicted"/>
<name>A0A3P7EL12_WUCBA</name>
<dbReference type="EMBL" id="UYWW01009625">
    <property type="protein sequence ID" value="VDM16929.1"/>
    <property type="molecule type" value="Genomic_DNA"/>
</dbReference>
<protein>
    <submittedName>
        <fullName evidence="1">Uncharacterized protein</fullName>
    </submittedName>
</protein>
<evidence type="ECO:0000313" key="2">
    <source>
        <dbReference type="Proteomes" id="UP000270924"/>
    </source>
</evidence>
<sequence length="66" mass="7540">MIGCIDYYAANAKEAIITLEIYSEDYEEDIGKGSIFLLGLTTLISCRRIEFTIWYQYSTSSQKSVL</sequence>
<organism evidence="1 2">
    <name type="scientific">Wuchereria bancrofti</name>
    <dbReference type="NCBI Taxonomy" id="6293"/>
    <lineage>
        <taxon>Eukaryota</taxon>
        <taxon>Metazoa</taxon>
        <taxon>Ecdysozoa</taxon>
        <taxon>Nematoda</taxon>
        <taxon>Chromadorea</taxon>
        <taxon>Rhabditida</taxon>
        <taxon>Spirurina</taxon>
        <taxon>Spiruromorpha</taxon>
        <taxon>Filarioidea</taxon>
        <taxon>Onchocercidae</taxon>
        <taxon>Wuchereria</taxon>
    </lineage>
</organism>
<keyword evidence="2" id="KW-1185">Reference proteome</keyword>
<accession>A0A3P7EL12</accession>
<dbReference type="AlphaFoldDB" id="A0A3P7EL12"/>
<gene>
    <name evidence="1" type="ORF">WBA_LOCUS9569</name>
</gene>
<dbReference type="Proteomes" id="UP000270924">
    <property type="component" value="Unassembled WGS sequence"/>
</dbReference>
<reference evidence="1 2" key="1">
    <citation type="submission" date="2018-11" db="EMBL/GenBank/DDBJ databases">
        <authorList>
            <consortium name="Pathogen Informatics"/>
        </authorList>
    </citation>
    <scope>NUCLEOTIDE SEQUENCE [LARGE SCALE GENOMIC DNA]</scope>
</reference>
<dbReference type="InParanoid" id="A0A3P7EL12"/>
<evidence type="ECO:0000313" key="1">
    <source>
        <dbReference type="EMBL" id="VDM16929.1"/>
    </source>
</evidence>